<keyword evidence="5 6" id="KW-0472">Membrane</keyword>
<feature type="transmembrane region" description="Helical" evidence="6">
    <location>
        <begin position="65"/>
        <end position="85"/>
    </location>
</feature>
<feature type="transmembrane region" description="Helical" evidence="6">
    <location>
        <begin position="214"/>
        <end position="235"/>
    </location>
</feature>
<comment type="similarity">
    <text evidence="2">Belongs to the EamA transporter family.</text>
</comment>
<dbReference type="PANTHER" id="PTHR32322:SF2">
    <property type="entry name" value="EAMA DOMAIN-CONTAINING PROTEIN"/>
    <property type="match status" value="1"/>
</dbReference>
<organism evidence="8 9">
    <name type="scientific">Paenibacillus rigui</name>
    <dbReference type="NCBI Taxonomy" id="554312"/>
    <lineage>
        <taxon>Bacteria</taxon>
        <taxon>Bacillati</taxon>
        <taxon>Bacillota</taxon>
        <taxon>Bacilli</taxon>
        <taxon>Bacillales</taxon>
        <taxon>Paenibacillaceae</taxon>
        <taxon>Paenibacillus</taxon>
    </lineage>
</organism>
<dbReference type="RefSeq" id="WP_094017908.1">
    <property type="nucleotide sequence ID" value="NZ_NMQW01000049.1"/>
</dbReference>
<name>A0A229UIT3_9BACL</name>
<proteinExistence type="inferred from homology"/>
<dbReference type="GO" id="GO:0016020">
    <property type="term" value="C:membrane"/>
    <property type="evidence" value="ECO:0007669"/>
    <property type="project" value="UniProtKB-SubCell"/>
</dbReference>
<sequence length="310" mass="33133">MRIKMYVMLLLVSIFIGASFNLAAYAVHYFSAPAAAAWRFGLASLLILVLLLMREHMNKAAWAANWPMFIALGLLGVFGFNMLFFEGMKFTSPLNGSLIMATNPMVSALLARWILKDKLTARQSFGILVSLLGVLLVLTHGSWQVVRTLSFSGGDLLLVGGNLCWALYGVLNRRFVRGSTSLATTAYTMTIGAIGLILFSATAPSPLPVAAVPAAAWGAIAFMAIFTSVLGYLWWNEGIAQLGVGKTAIFFNLVPLVTMLLSLASGTEVTPVQLLGTAMVLTGVVIASAVRQAARRPSAVPAKPARQSPH</sequence>
<evidence type="ECO:0000313" key="9">
    <source>
        <dbReference type="Proteomes" id="UP000215509"/>
    </source>
</evidence>
<accession>A0A229UIT3</accession>
<feature type="domain" description="EamA" evidence="7">
    <location>
        <begin position="5"/>
        <end position="138"/>
    </location>
</feature>
<feature type="transmembrane region" description="Helical" evidence="6">
    <location>
        <begin position="247"/>
        <end position="266"/>
    </location>
</feature>
<feature type="transmembrane region" description="Helical" evidence="6">
    <location>
        <begin position="36"/>
        <end position="53"/>
    </location>
</feature>
<dbReference type="InterPro" id="IPR037185">
    <property type="entry name" value="EmrE-like"/>
</dbReference>
<feature type="transmembrane region" description="Helical" evidence="6">
    <location>
        <begin position="272"/>
        <end position="290"/>
    </location>
</feature>
<dbReference type="SUPFAM" id="SSF103481">
    <property type="entry name" value="Multidrug resistance efflux transporter EmrE"/>
    <property type="match status" value="2"/>
</dbReference>
<reference evidence="8 9" key="1">
    <citation type="submission" date="2017-07" db="EMBL/GenBank/DDBJ databases">
        <title>Genome sequencing and assembly of Paenibacillus rigui.</title>
        <authorList>
            <person name="Mayilraj S."/>
        </authorList>
    </citation>
    <scope>NUCLEOTIDE SEQUENCE [LARGE SCALE GENOMIC DNA]</scope>
    <source>
        <strain evidence="8 9">JCM 16352</strain>
    </source>
</reference>
<feature type="transmembrane region" description="Helical" evidence="6">
    <location>
        <begin position="149"/>
        <end position="170"/>
    </location>
</feature>
<dbReference type="Proteomes" id="UP000215509">
    <property type="component" value="Unassembled WGS sequence"/>
</dbReference>
<dbReference type="InterPro" id="IPR050638">
    <property type="entry name" value="AA-Vitamin_Transporters"/>
</dbReference>
<feature type="domain" description="EamA" evidence="7">
    <location>
        <begin position="154"/>
        <end position="288"/>
    </location>
</feature>
<dbReference type="PANTHER" id="PTHR32322">
    <property type="entry name" value="INNER MEMBRANE TRANSPORTER"/>
    <property type="match status" value="1"/>
</dbReference>
<comment type="subcellular location">
    <subcellularLocation>
        <location evidence="1">Endomembrane system</location>
        <topology evidence="1">Multi-pass membrane protein</topology>
    </subcellularLocation>
</comment>
<gene>
    <name evidence="8" type="ORF">CF651_26715</name>
</gene>
<dbReference type="EMBL" id="NMQW01000049">
    <property type="protein sequence ID" value="OXM83316.1"/>
    <property type="molecule type" value="Genomic_DNA"/>
</dbReference>
<dbReference type="InterPro" id="IPR000620">
    <property type="entry name" value="EamA_dom"/>
</dbReference>
<dbReference type="OrthoDB" id="9805239at2"/>
<keyword evidence="4 6" id="KW-1133">Transmembrane helix</keyword>
<protein>
    <submittedName>
        <fullName evidence="8">EamA family transporter</fullName>
    </submittedName>
</protein>
<evidence type="ECO:0000256" key="1">
    <source>
        <dbReference type="ARBA" id="ARBA00004127"/>
    </source>
</evidence>
<evidence type="ECO:0000256" key="5">
    <source>
        <dbReference type="ARBA" id="ARBA00023136"/>
    </source>
</evidence>
<evidence type="ECO:0000256" key="6">
    <source>
        <dbReference type="SAM" id="Phobius"/>
    </source>
</evidence>
<dbReference type="Pfam" id="PF00892">
    <property type="entry name" value="EamA"/>
    <property type="match status" value="2"/>
</dbReference>
<comment type="caution">
    <text evidence="8">The sequence shown here is derived from an EMBL/GenBank/DDBJ whole genome shotgun (WGS) entry which is preliminary data.</text>
</comment>
<evidence type="ECO:0000259" key="7">
    <source>
        <dbReference type="Pfam" id="PF00892"/>
    </source>
</evidence>
<feature type="transmembrane region" description="Helical" evidence="6">
    <location>
        <begin position="97"/>
        <end position="115"/>
    </location>
</feature>
<evidence type="ECO:0000256" key="3">
    <source>
        <dbReference type="ARBA" id="ARBA00022692"/>
    </source>
</evidence>
<dbReference type="AlphaFoldDB" id="A0A229UIT3"/>
<evidence type="ECO:0000256" key="4">
    <source>
        <dbReference type="ARBA" id="ARBA00022989"/>
    </source>
</evidence>
<evidence type="ECO:0000313" key="8">
    <source>
        <dbReference type="EMBL" id="OXM83316.1"/>
    </source>
</evidence>
<feature type="transmembrane region" description="Helical" evidence="6">
    <location>
        <begin position="182"/>
        <end position="202"/>
    </location>
</feature>
<keyword evidence="9" id="KW-1185">Reference proteome</keyword>
<keyword evidence="3 6" id="KW-0812">Transmembrane</keyword>
<feature type="transmembrane region" description="Helical" evidence="6">
    <location>
        <begin position="124"/>
        <end position="143"/>
    </location>
</feature>
<evidence type="ECO:0000256" key="2">
    <source>
        <dbReference type="ARBA" id="ARBA00007362"/>
    </source>
</evidence>